<comment type="caution">
    <text evidence="2">The sequence shown here is derived from an EMBL/GenBank/DDBJ whole genome shotgun (WGS) entry which is preliminary data.</text>
</comment>
<proteinExistence type="predicted"/>
<feature type="domain" description="SnoaL-like" evidence="1">
    <location>
        <begin position="64"/>
        <end position="178"/>
    </location>
</feature>
<name>A0A362XC46_9FLAO</name>
<dbReference type="AlphaFoldDB" id="A0A362XC46"/>
<reference evidence="2 3" key="1">
    <citation type="submission" date="2018-02" db="EMBL/GenBank/DDBJ databases">
        <title>Genomic Encyclopedia of Archaeal and Bacterial Type Strains, Phase II (KMG-II): from individual species to whole genera.</title>
        <authorList>
            <person name="Goeker M."/>
        </authorList>
    </citation>
    <scope>NUCLEOTIDE SEQUENCE [LARGE SCALE GENOMIC DNA]</scope>
    <source>
        <strain evidence="2 3">DSM 21165</strain>
    </source>
</reference>
<evidence type="ECO:0000313" key="2">
    <source>
        <dbReference type="EMBL" id="PQV51791.1"/>
    </source>
</evidence>
<protein>
    <submittedName>
        <fullName evidence="2">Ketosteroid isomerase-like protein</fullName>
    </submittedName>
</protein>
<evidence type="ECO:0000313" key="3">
    <source>
        <dbReference type="Proteomes" id="UP000251545"/>
    </source>
</evidence>
<dbReference type="GO" id="GO:0016853">
    <property type="term" value="F:isomerase activity"/>
    <property type="evidence" value="ECO:0007669"/>
    <property type="project" value="UniProtKB-KW"/>
</dbReference>
<sequence length="184" mass="21275">MLPVPVNIGRLIVFMFELCVMAQDNSNNKIMKTKALLLLIIFSLLINFSIKAQNKDSIAVMKSATDFVTAFNNFNWTTFRTSFTDDATIFYPFWDQASRIEGRQERDTVWLTIFPEFVDTKNTRKLHINPKDLKIQLYGQTAIVTFHLGDGVNRLSRRTLVMIKEEDQWKIAHLHASSLSKNNN</sequence>
<organism evidence="2 3">
    <name type="scientific">Jejuia pallidilutea</name>
    <dbReference type="NCBI Taxonomy" id="504487"/>
    <lineage>
        <taxon>Bacteria</taxon>
        <taxon>Pseudomonadati</taxon>
        <taxon>Bacteroidota</taxon>
        <taxon>Flavobacteriia</taxon>
        <taxon>Flavobacteriales</taxon>
        <taxon>Flavobacteriaceae</taxon>
        <taxon>Jejuia</taxon>
    </lineage>
</organism>
<gene>
    <name evidence="2" type="ORF">CLV33_101724</name>
</gene>
<accession>A0A362XC46</accession>
<dbReference type="InterPro" id="IPR037401">
    <property type="entry name" value="SnoaL-like"/>
</dbReference>
<dbReference type="InterPro" id="IPR032710">
    <property type="entry name" value="NTF2-like_dom_sf"/>
</dbReference>
<keyword evidence="2" id="KW-0413">Isomerase</keyword>
<dbReference type="SUPFAM" id="SSF54427">
    <property type="entry name" value="NTF2-like"/>
    <property type="match status" value="1"/>
</dbReference>
<dbReference type="Gene3D" id="3.10.450.50">
    <property type="match status" value="1"/>
</dbReference>
<evidence type="ECO:0000259" key="1">
    <source>
        <dbReference type="Pfam" id="PF13474"/>
    </source>
</evidence>
<dbReference type="EMBL" id="PVEO01000001">
    <property type="protein sequence ID" value="PQV51791.1"/>
    <property type="molecule type" value="Genomic_DNA"/>
</dbReference>
<dbReference type="Pfam" id="PF13474">
    <property type="entry name" value="SnoaL_3"/>
    <property type="match status" value="1"/>
</dbReference>
<dbReference type="Proteomes" id="UP000251545">
    <property type="component" value="Unassembled WGS sequence"/>
</dbReference>